<reference evidence="1" key="2">
    <citation type="submission" date="2016-06" db="EMBL/GenBank/DDBJ databases">
        <title>The genome of a short-lived fish provides insights into sex chromosome evolution and the genetic control of aging.</title>
        <authorList>
            <person name="Reichwald K."/>
            <person name="Felder M."/>
            <person name="Petzold A."/>
            <person name="Koch P."/>
            <person name="Groth M."/>
            <person name="Platzer M."/>
        </authorList>
    </citation>
    <scope>NUCLEOTIDE SEQUENCE</scope>
    <source>
        <tissue evidence="1">Brain</tissue>
    </source>
</reference>
<gene>
    <name evidence="1" type="primary">Nfu_g_1_006555</name>
</gene>
<feature type="non-terminal residue" evidence="1">
    <location>
        <position position="1"/>
    </location>
</feature>
<name>A0A1A8NTC7_9TELE</name>
<dbReference type="EMBL" id="HAEH01003836">
    <property type="protein sequence ID" value="SBR72310.1"/>
    <property type="molecule type" value="Transcribed_RNA"/>
</dbReference>
<reference evidence="1" key="1">
    <citation type="submission" date="2016-05" db="EMBL/GenBank/DDBJ databases">
        <authorList>
            <person name="Lavstsen T."/>
            <person name="Jespersen J.S."/>
        </authorList>
    </citation>
    <scope>NUCLEOTIDE SEQUENCE</scope>
    <source>
        <tissue evidence="1">Brain</tissue>
    </source>
</reference>
<organism evidence="1">
    <name type="scientific">Nothobranchius rachovii</name>
    <name type="common">bluefin notho</name>
    <dbReference type="NCBI Taxonomy" id="451742"/>
    <lineage>
        <taxon>Eukaryota</taxon>
        <taxon>Metazoa</taxon>
        <taxon>Chordata</taxon>
        <taxon>Craniata</taxon>
        <taxon>Vertebrata</taxon>
        <taxon>Euteleostomi</taxon>
        <taxon>Actinopterygii</taxon>
        <taxon>Neopterygii</taxon>
        <taxon>Teleostei</taxon>
        <taxon>Neoteleostei</taxon>
        <taxon>Acanthomorphata</taxon>
        <taxon>Ovalentaria</taxon>
        <taxon>Atherinomorphae</taxon>
        <taxon>Cyprinodontiformes</taxon>
        <taxon>Nothobranchiidae</taxon>
        <taxon>Nothobranchius</taxon>
    </lineage>
</organism>
<sequence length="68" mass="7724">CELSRHRRGLRRHGPEAVPVQEVWQNLSEPVELRGPPEGAQTVLLFDLWATLLSEEEMISSHASPRHS</sequence>
<protein>
    <submittedName>
        <fullName evidence="1">Uncharacterized protein</fullName>
    </submittedName>
</protein>
<accession>A0A1A8NTC7</accession>
<proteinExistence type="predicted"/>
<feature type="non-terminal residue" evidence="1">
    <location>
        <position position="68"/>
    </location>
</feature>
<dbReference type="AlphaFoldDB" id="A0A1A8NTC7"/>
<evidence type="ECO:0000313" key="1">
    <source>
        <dbReference type="EMBL" id="SBR72310.1"/>
    </source>
</evidence>